<dbReference type="EMBL" id="CP071247">
    <property type="protein sequence ID" value="QSP94775.1"/>
    <property type="molecule type" value="Genomic_DNA"/>
</dbReference>
<proteinExistence type="predicted"/>
<organism evidence="1 2">
    <name type="scientific">Marinobacter salinisoli</name>
    <dbReference type="NCBI Taxonomy" id="2769486"/>
    <lineage>
        <taxon>Bacteria</taxon>
        <taxon>Pseudomonadati</taxon>
        <taxon>Pseudomonadota</taxon>
        <taxon>Gammaproteobacteria</taxon>
        <taxon>Pseudomonadales</taxon>
        <taxon>Marinobacteraceae</taxon>
        <taxon>Marinobacter</taxon>
    </lineage>
</organism>
<dbReference type="Proteomes" id="UP000663555">
    <property type="component" value="Chromosome"/>
</dbReference>
<name>A0ABX7MTL0_9GAMM</name>
<keyword evidence="2" id="KW-1185">Reference proteome</keyword>
<accession>A0ABX7MTL0</accession>
<evidence type="ECO:0000313" key="1">
    <source>
        <dbReference type="EMBL" id="QSP94775.1"/>
    </source>
</evidence>
<evidence type="ECO:0000313" key="2">
    <source>
        <dbReference type="Proteomes" id="UP000663555"/>
    </source>
</evidence>
<gene>
    <name evidence="1" type="ORF">LPB19_16645</name>
</gene>
<dbReference type="RefSeq" id="WP_206643994.1">
    <property type="nucleotide sequence ID" value="NZ_CP071247.1"/>
</dbReference>
<reference evidence="1 2" key="1">
    <citation type="submission" date="2021-03" db="EMBL/GenBank/DDBJ databases">
        <title>Genome sequencing of Marinobacter sp. LPB0319.</title>
        <authorList>
            <person name="Kim J."/>
        </authorList>
    </citation>
    <scope>NUCLEOTIDE SEQUENCE [LARGE SCALE GENOMIC DNA]</scope>
    <source>
        <strain evidence="1 2">LPB0319</strain>
    </source>
</reference>
<protein>
    <submittedName>
        <fullName evidence="1">Uncharacterized protein</fullName>
    </submittedName>
</protein>
<sequence>MKFPKVTVILVTGALLYVLWEQYQAPSEPVEASRFENLRANPVERSVVVDYVIEQAPALCQQTTGEAAGTDAHAGCVQQSESRTSPCRRTMYDQFPEIIASDRVFRDLSISMMNCLMPRSGVIDPAS</sequence>